<dbReference type="EMBL" id="QWEZ01000001">
    <property type="protein sequence ID" value="RRJ84528.1"/>
    <property type="molecule type" value="Genomic_DNA"/>
</dbReference>
<keyword evidence="1" id="KW-0812">Transmembrane</keyword>
<sequence>MHTTTESSPIESSRARAKSQALRPLLAALLLGSVVIYAAGFLPTAVAHNAAHDSRHSHVFPCH</sequence>
<dbReference type="AlphaFoldDB" id="A0A3P3VRC4"/>
<dbReference type="InterPro" id="IPR012667">
    <property type="entry name" value="CbtB_put"/>
</dbReference>
<dbReference type="Pfam" id="PF09489">
    <property type="entry name" value="CbtB"/>
    <property type="match status" value="1"/>
</dbReference>
<name>A0A3P3VRC4_9GAMM</name>
<evidence type="ECO:0000256" key="1">
    <source>
        <dbReference type="SAM" id="Phobius"/>
    </source>
</evidence>
<accession>A0A3P3VRC4</accession>
<keyword evidence="1" id="KW-1133">Transmembrane helix</keyword>
<proteinExistence type="predicted"/>
<dbReference type="Proteomes" id="UP000280792">
    <property type="component" value="Unassembled WGS sequence"/>
</dbReference>
<dbReference type="NCBIfam" id="TIGR02459">
    <property type="entry name" value="CbtB"/>
    <property type="match status" value="1"/>
</dbReference>
<gene>
    <name evidence="2" type="ORF">D0544_05320</name>
</gene>
<evidence type="ECO:0000313" key="2">
    <source>
        <dbReference type="EMBL" id="RRJ84528.1"/>
    </source>
</evidence>
<keyword evidence="3" id="KW-1185">Reference proteome</keyword>
<feature type="transmembrane region" description="Helical" evidence="1">
    <location>
        <begin position="21"/>
        <end position="42"/>
    </location>
</feature>
<keyword evidence="1" id="KW-0472">Membrane</keyword>
<reference evidence="2 3" key="2">
    <citation type="submission" date="2018-12" db="EMBL/GenBank/DDBJ databases">
        <title>Simiduia agarivorans gen. nov., sp. nov., a marine, agarolytic bacterium isolated from shallow coastal water from Keelung, Taiwan.</title>
        <authorList>
            <person name="Shieh W.Y."/>
        </authorList>
    </citation>
    <scope>NUCLEOTIDE SEQUENCE [LARGE SCALE GENOMIC DNA]</scope>
    <source>
        <strain evidence="2 3">GTF-13</strain>
    </source>
</reference>
<dbReference type="RefSeq" id="WP_125014958.1">
    <property type="nucleotide sequence ID" value="NZ_QWEZ01000001.1"/>
</dbReference>
<organism evidence="2 3">
    <name type="scientific">Aestuariirhabdus litorea</name>
    <dbReference type="NCBI Taxonomy" id="2528527"/>
    <lineage>
        <taxon>Bacteria</taxon>
        <taxon>Pseudomonadati</taxon>
        <taxon>Pseudomonadota</taxon>
        <taxon>Gammaproteobacteria</taxon>
        <taxon>Oceanospirillales</taxon>
        <taxon>Aestuariirhabdaceae</taxon>
        <taxon>Aestuariirhabdus</taxon>
    </lineage>
</organism>
<reference evidence="2 3" key="1">
    <citation type="submission" date="2018-08" db="EMBL/GenBank/DDBJ databases">
        <authorList>
            <person name="Khan S.A."/>
        </authorList>
    </citation>
    <scope>NUCLEOTIDE SEQUENCE [LARGE SCALE GENOMIC DNA]</scope>
    <source>
        <strain evidence="2 3">GTF-13</strain>
    </source>
</reference>
<evidence type="ECO:0000313" key="3">
    <source>
        <dbReference type="Proteomes" id="UP000280792"/>
    </source>
</evidence>
<comment type="caution">
    <text evidence="2">The sequence shown here is derived from an EMBL/GenBank/DDBJ whole genome shotgun (WGS) entry which is preliminary data.</text>
</comment>
<protein>
    <submittedName>
        <fullName evidence="2">CbtB-domain containing protein</fullName>
    </submittedName>
</protein>